<dbReference type="AlphaFoldDB" id="A0A9D2S0V3"/>
<dbReference type="InterPro" id="IPR054688">
    <property type="entry name" value="CD1247_N"/>
</dbReference>
<evidence type="ECO:0000313" key="4">
    <source>
        <dbReference type="Proteomes" id="UP000824214"/>
    </source>
</evidence>
<dbReference type="PROSITE" id="PS51134">
    <property type="entry name" value="ZF_TFIIB"/>
    <property type="match status" value="1"/>
</dbReference>
<protein>
    <submittedName>
        <fullName evidence="3">Phage terminase large subunit family protein</fullName>
    </submittedName>
</protein>
<dbReference type="EMBL" id="DWXZ01000232">
    <property type="protein sequence ID" value="HJB38570.1"/>
    <property type="molecule type" value="Genomic_DNA"/>
</dbReference>
<feature type="coiled-coil region" evidence="1">
    <location>
        <begin position="36"/>
        <end position="77"/>
    </location>
</feature>
<organism evidence="3 4">
    <name type="scientific">Candidatus Acutalibacter ornithocaccae</name>
    <dbReference type="NCBI Taxonomy" id="2838416"/>
    <lineage>
        <taxon>Bacteria</taxon>
        <taxon>Bacillati</taxon>
        <taxon>Bacillota</taxon>
        <taxon>Clostridia</taxon>
        <taxon>Eubacteriales</taxon>
        <taxon>Acutalibacteraceae</taxon>
        <taxon>Acutalibacter</taxon>
    </lineage>
</organism>
<reference evidence="3" key="2">
    <citation type="submission" date="2021-04" db="EMBL/GenBank/DDBJ databases">
        <authorList>
            <person name="Gilroy R."/>
        </authorList>
    </citation>
    <scope>NUCLEOTIDE SEQUENCE</scope>
    <source>
        <strain evidence="3">ChiBcolR8-3208</strain>
    </source>
</reference>
<evidence type="ECO:0000313" key="3">
    <source>
        <dbReference type="EMBL" id="HJB38570.1"/>
    </source>
</evidence>
<dbReference type="NCBIfam" id="NF045650">
    <property type="entry name" value="CD1247_Nterm"/>
    <property type="match status" value="1"/>
</dbReference>
<keyword evidence="1" id="KW-0175">Coiled coil</keyword>
<reference evidence="3" key="1">
    <citation type="journal article" date="2021" name="PeerJ">
        <title>Extensive microbial diversity within the chicken gut microbiome revealed by metagenomics and culture.</title>
        <authorList>
            <person name="Gilroy R."/>
            <person name="Ravi A."/>
            <person name="Getino M."/>
            <person name="Pursley I."/>
            <person name="Horton D.L."/>
            <person name="Alikhan N.F."/>
            <person name="Baker D."/>
            <person name="Gharbi K."/>
            <person name="Hall N."/>
            <person name="Watson M."/>
            <person name="Adriaenssens E.M."/>
            <person name="Foster-Nyarko E."/>
            <person name="Jarju S."/>
            <person name="Secka A."/>
            <person name="Antonio M."/>
            <person name="Oren A."/>
            <person name="Chaudhuri R.R."/>
            <person name="La Ragione R."/>
            <person name="Hildebrand F."/>
            <person name="Pallen M.J."/>
        </authorList>
    </citation>
    <scope>NUCLEOTIDE SEQUENCE</scope>
    <source>
        <strain evidence="3">ChiBcolR8-3208</strain>
    </source>
</reference>
<dbReference type="Proteomes" id="UP000824214">
    <property type="component" value="Unassembled WGS sequence"/>
</dbReference>
<proteinExistence type="predicted"/>
<name>A0A9D2S0V3_9FIRM</name>
<accession>A0A9D2S0V3</accession>
<feature type="domain" description="TFIIB-type" evidence="2">
    <location>
        <begin position="99"/>
        <end position="132"/>
    </location>
</feature>
<sequence length="148" mass="16633">MTNSERASYIRGLMDGLELDPNAKETKVLNAIVELLDDLCLSVEELDNDLDELSEQVDEIDYDLGELEEDYYELEDEDECGCGCGHHHHHGDDFDDAEFEVTCPSCGDTIQLNDEMLEEGSIVCPGCGETLEFDFDDDEEEPEAPTEE</sequence>
<evidence type="ECO:0000256" key="1">
    <source>
        <dbReference type="SAM" id="Coils"/>
    </source>
</evidence>
<comment type="caution">
    <text evidence="3">The sequence shown here is derived from an EMBL/GenBank/DDBJ whole genome shotgun (WGS) entry which is preliminary data.</text>
</comment>
<evidence type="ECO:0000259" key="2">
    <source>
        <dbReference type="PROSITE" id="PS51134"/>
    </source>
</evidence>
<dbReference type="InterPro" id="IPR013137">
    <property type="entry name" value="Znf_TFIIB"/>
</dbReference>
<gene>
    <name evidence="3" type="ORF">H9942_10980</name>
</gene>